<dbReference type="InterPro" id="IPR029058">
    <property type="entry name" value="AB_hydrolase_fold"/>
</dbReference>
<dbReference type="SUPFAM" id="SSF53474">
    <property type="entry name" value="alpha/beta-Hydrolases"/>
    <property type="match status" value="1"/>
</dbReference>
<feature type="transmembrane region" description="Helical" evidence="2">
    <location>
        <begin position="34"/>
        <end position="63"/>
    </location>
</feature>
<feature type="transmembrane region" description="Helical" evidence="2">
    <location>
        <begin position="70"/>
        <end position="90"/>
    </location>
</feature>
<evidence type="ECO:0000313" key="4">
    <source>
        <dbReference type="EMBL" id="NYI69697.1"/>
    </source>
</evidence>
<keyword evidence="5" id="KW-1185">Reference proteome</keyword>
<keyword evidence="1" id="KW-0378">Hydrolase</keyword>
<evidence type="ECO:0000256" key="1">
    <source>
        <dbReference type="ARBA" id="ARBA00022801"/>
    </source>
</evidence>
<dbReference type="RefSeq" id="WP_179443734.1">
    <property type="nucleotide sequence ID" value="NZ_JACBZS010000001.1"/>
</dbReference>
<evidence type="ECO:0000313" key="5">
    <source>
        <dbReference type="Proteomes" id="UP000527616"/>
    </source>
</evidence>
<dbReference type="Gene3D" id="3.40.50.1820">
    <property type="entry name" value="alpha/beta hydrolase"/>
    <property type="match status" value="1"/>
</dbReference>
<dbReference type="InterPro" id="IPR049492">
    <property type="entry name" value="BD-FAE-like_dom"/>
</dbReference>
<name>A0A7Z0IJR9_9ACTN</name>
<sequence length="385" mass="40305">MKRAAFLALLGLAGVVGLALVALAAAGWWSIGPLAGAGVLVFGSYGPWVLPISAAVLGIGLLGRRFGRTVLGWFVAALATVSLLAGLVVVTPQVVLALSEGSAIGPANALGIETGPPAEPDRVEVYATPDGTELRAGIWLPPREALDPGAAVLWVHGGRFVGGGFGDDARRLRRIADAGYPAISIDYRLSPPPRWRDANGDVACALGWLRGRGKEFGIDPDKIVLGGASAGGTLALNVAYGLGLPEDEGGVTSSCGDRPKPPAAVLAVSPPVDLTRPSPSGEFRYRDFLGGGPDEAAEAYAYASPSTKIRRGLPRTLIVQGDADRLVDPAVSSAFAEQVRRARNEVRYVSYPFGGHAFDRPATLGEALTERAIMRWLQQWFPVPY</sequence>
<dbReference type="GO" id="GO:0016787">
    <property type="term" value="F:hydrolase activity"/>
    <property type="evidence" value="ECO:0007669"/>
    <property type="project" value="UniProtKB-KW"/>
</dbReference>
<organism evidence="4 5">
    <name type="scientific">Naumannella cuiyingiana</name>
    <dbReference type="NCBI Taxonomy" id="1347891"/>
    <lineage>
        <taxon>Bacteria</taxon>
        <taxon>Bacillati</taxon>
        <taxon>Actinomycetota</taxon>
        <taxon>Actinomycetes</taxon>
        <taxon>Propionibacteriales</taxon>
        <taxon>Propionibacteriaceae</taxon>
        <taxon>Naumannella</taxon>
    </lineage>
</organism>
<gene>
    <name evidence="4" type="ORF">GGQ54_000257</name>
</gene>
<protein>
    <submittedName>
        <fullName evidence="4">Acetyl esterase/lipase</fullName>
    </submittedName>
</protein>
<proteinExistence type="predicted"/>
<dbReference type="EMBL" id="JACBZS010000001">
    <property type="protein sequence ID" value="NYI69697.1"/>
    <property type="molecule type" value="Genomic_DNA"/>
</dbReference>
<dbReference type="InterPro" id="IPR050300">
    <property type="entry name" value="GDXG_lipolytic_enzyme"/>
</dbReference>
<dbReference type="PANTHER" id="PTHR48081">
    <property type="entry name" value="AB HYDROLASE SUPERFAMILY PROTEIN C4A8.06C"/>
    <property type="match status" value="1"/>
</dbReference>
<comment type="caution">
    <text evidence="4">The sequence shown here is derived from an EMBL/GenBank/DDBJ whole genome shotgun (WGS) entry which is preliminary data.</text>
</comment>
<dbReference type="Proteomes" id="UP000527616">
    <property type="component" value="Unassembled WGS sequence"/>
</dbReference>
<evidence type="ECO:0000259" key="3">
    <source>
        <dbReference type="Pfam" id="PF20434"/>
    </source>
</evidence>
<dbReference type="Pfam" id="PF20434">
    <property type="entry name" value="BD-FAE"/>
    <property type="match status" value="1"/>
</dbReference>
<evidence type="ECO:0000256" key="2">
    <source>
        <dbReference type="SAM" id="Phobius"/>
    </source>
</evidence>
<keyword evidence="2" id="KW-1133">Transmembrane helix</keyword>
<feature type="domain" description="BD-FAE-like" evidence="3">
    <location>
        <begin position="140"/>
        <end position="338"/>
    </location>
</feature>
<keyword evidence="2" id="KW-0812">Transmembrane</keyword>
<accession>A0A7Z0IJR9</accession>
<reference evidence="4 5" key="1">
    <citation type="submission" date="2020-07" db="EMBL/GenBank/DDBJ databases">
        <title>Sequencing the genomes of 1000 actinobacteria strains.</title>
        <authorList>
            <person name="Klenk H.-P."/>
        </authorList>
    </citation>
    <scope>NUCLEOTIDE SEQUENCE [LARGE SCALE GENOMIC DNA]</scope>
    <source>
        <strain evidence="4 5">DSM 103164</strain>
    </source>
</reference>
<keyword evidence="2" id="KW-0472">Membrane</keyword>
<dbReference type="AlphaFoldDB" id="A0A7Z0IJR9"/>